<dbReference type="InterPro" id="IPR042175">
    <property type="entry name" value="Cell/Rod_MreC_2"/>
</dbReference>
<dbReference type="PANTHER" id="PTHR34138">
    <property type="entry name" value="CELL SHAPE-DETERMINING PROTEIN MREC"/>
    <property type="match status" value="1"/>
</dbReference>
<gene>
    <name evidence="8" type="ORF">SAMN02745704_02152</name>
</gene>
<dbReference type="OrthoDB" id="9808025at2"/>
<keyword evidence="9" id="KW-1185">Reference proteome</keyword>
<dbReference type="STRING" id="1121449.SAMN02745704_02152"/>
<keyword evidence="3 5" id="KW-0133">Cell shape</keyword>
<accession>A0A1T4XJ18</accession>
<dbReference type="GO" id="GO:0005886">
    <property type="term" value="C:plasma membrane"/>
    <property type="evidence" value="ECO:0007669"/>
    <property type="project" value="TreeGrafter"/>
</dbReference>
<evidence type="ECO:0000256" key="1">
    <source>
        <dbReference type="ARBA" id="ARBA00009369"/>
    </source>
</evidence>
<name>A0A1T4XJ18_9BACT</name>
<proteinExistence type="inferred from homology"/>
<dbReference type="InterPro" id="IPR042177">
    <property type="entry name" value="Cell/Rod_1"/>
</dbReference>
<dbReference type="InterPro" id="IPR007221">
    <property type="entry name" value="MreC"/>
</dbReference>
<dbReference type="GO" id="GO:0008360">
    <property type="term" value="P:regulation of cell shape"/>
    <property type="evidence" value="ECO:0007669"/>
    <property type="project" value="UniProtKB-KW"/>
</dbReference>
<dbReference type="Gene3D" id="2.40.10.340">
    <property type="entry name" value="Rod shape-determining protein MreC, domain 1"/>
    <property type="match status" value="1"/>
</dbReference>
<dbReference type="InterPro" id="IPR055342">
    <property type="entry name" value="MreC_beta-barrel_core"/>
</dbReference>
<feature type="coiled-coil region" evidence="6">
    <location>
        <begin position="66"/>
        <end position="93"/>
    </location>
</feature>
<organism evidence="8 9">
    <name type="scientific">Paucidesulfovibrio gracilis DSM 16080</name>
    <dbReference type="NCBI Taxonomy" id="1121449"/>
    <lineage>
        <taxon>Bacteria</taxon>
        <taxon>Pseudomonadati</taxon>
        <taxon>Thermodesulfobacteriota</taxon>
        <taxon>Desulfovibrionia</taxon>
        <taxon>Desulfovibrionales</taxon>
        <taxon>Desulfovibrionaceae</taxon>
        <taxon>Paucidesulfovibrio</taxon>
    </lineage>
</organism>
<comment type="similarity">
    <text evidence="1 5">Belongs to the MreC family.</text>
</comment>
<evidence type="ECO:0000256" key="3">
    <source>
        <dbReference type="ARBA" id="ARBA00022960"/>
    </source>
</evidence>
<dbReference type="Gene3D" id="2.40.10.350">
    <property type="entry name" value="Rod shape-determining protein MreC, domain 2"/>
    <property type="match status" value="1"/>
</dbReference>
<evidence type="ECO:0000256" key="6">
    <source>
        <dbReference type="SAM" id="Coils"/>
    </source>
</evidence>
<protein>
    <recommendedName>
        <fullName evidence="2 5">Cell shape-determining protein MreC</fullName>
    </recommendedName>
    <alternativeName>
        <fullName evidence="4 5">Cell shape protein MreC</fullName>
    </alternativeName>
</protein>
<evidence type="ECO:0000313" key="8">
    <source>
        <dbReference type="EMBL" id="SKA89540.1"/>
    </source>
</evidence>
<evidence type="ECO:0000259" key="7">
    <source>
        <dbReference type="Pfam" id="PF04085"/>
    </source>
</evidence>
<dbReference type="Proteomes" id="UP000190027">
    <property type="component" value="Unassembled WGS sequence"/>
</dbReference>
<dbReference type="AlphaFoldDB" id="A0A1T4XJ18"/>
<evidence type="ECO:0000256" key="5">
    <source>
        <dbReference type="PIRNR" id="PIRNR038471"/>
    </source>
</evidence>
<dbReference type="Pfam" id="PF04085">
    <property type="entry name" value="MreC"/>
    <property type="match status" value="1"/>
</dbReference>
<sequence>MRPRRLAVIALAGLFLYLALYTWNLRTGHLDALTSVTGLEVTGWALQPGRWIADKTSDAWHQYAFLVGVERENERLRQELDRIALENVALREQAAATRRLERLLRFHPPKGWTTEGVRVVAQRMGPAAALESILVDKGMFSGVADDMPLVTTRGVVGRVMESGVSISQVLLLTDVNSAVAVVGQEHRTKGVAFGRGPGKELAIRYMNINAELQPGELLVTSGMDGIFPKGLPVAVITRVDRSELSLFLDVSARPLVDVRELEEALLMRPAVKATGGH</sequence>
<comment type="function">
    <text evidence="5">Involved in formation and maintenance of cell shape.</text>
</comment>
<reference evidence="8 9" key="1">
    <citation type="submission" date="2017-02" db="EMBL/GenBank/DDBJ databases">
        <authorList>
            <person name="Peterson S.W."/>
        </authorList>
    </citation>
    <scope>NUCLEOTIDE SEQUENCE [LARGE SCALE GENOMIC DNA]</scope>
    <source>
        <strain evidence="8 9">DSM 16080</strain>
    </source>
</reference>
<evidence type="ECO:0000256" key="2">
    <source>
        <dbReference type="ARBA" id="ARBA00013855"/>
    </source>
</evidence>
<keyword evidence="6" id="KW-0175">Coiled coil</keyword>
<dbReference type="PANTHER" id="PTHR34138:SF1">
    <property type="entry name" value="CELL SHAPE-DETERMINING PROTEIN MREC"/>
    <property type="match status" value="1"/>
</dbReference>
<dbReference type="NCBIfam" id="TIGR00219">
    <property type="entry name" value="mreC"/>
    <property type="match status" value="1"/>
</dbReference>
<dbReference type="EMBL" id="FUYC01000011">
    <property type="protein sequence ID" value="SKA89540.1"/>
    <property type="molecule type" value="Genomic_DNA"/>
</dbReference>
<evidence type="ECO:0000313" key="9">
    <source>
        <dbReference type="Proteomes" id="UP000190027"/>
    </source>
</evidence>
<dbReference type="PIRSF" id="PIRSF038471">
    <property type="entry name" value="MreC"/>
    <property type="match status" value="1"/>
</dbReference>
<evidence type="ECO:0000256" key="4">
    <source>
        <dbReference type="ARBA" id="ARBA00032089"/>
    </source>
</evidence>
<feature type="domain" description="Rod shape-determining protein MreC beta-barrel core" evidence="7">
    <location>
        <begin position="127"/>
        <end position="267"/>
    </location>
</feature>
<dbReference type="RefSeq" id="WP_078717705.1">
    <property type="nucleotide sequence ID" value="NZ_FUYC01000011.1"/>
</dbReference>